<dbReference type="PATRIC" id="fig|2746.7.peg.4866"/>
<protein>
    <recommendedName>
        <fullName evidence="1">Primase C-terminal 2 domain-containing protein</fullName>
    </recommendedName>
</protein>
<evidence type="ECO:0000259" key="1">
    <source>
        <dbReference type="Pfam" id="PF08707"/>
    </source>
</evidence>
<dbReference type="Pfam" id="PF08707">
    <property type="entry name" value="PriCT_2"/>
    <property type="match status" value="1"/>
</dbReference>
<dbReference type="AlphaFoldDB" id="A0A1B8P057"/>
<dbReference type="Proteomes" id="UP000092504">
    <property type="component" value="Unassembled WGS sequence"/>
</dbReference>
<gene>
    <name evidence="2" type="ORF">A8U91_04719</name>
</gene>
<evidence type="ECO:0000313" key="2">
    <source>
        <dbReference type="EMBL" id="OBX35645.1"/>
    </source>
</evidence>
<sequence>MSQHDPLTYDELRLALQYIPADDRETWVNVGNACKTEYGDDGFAAWDEWSQQAASYKAVDAKSVWRSLTPGMCAWVPSSSSRRPVVGSVSAAR</sequence>
<feature type="domain" description="Primase C-terminal 2" evidence="1">
    <location>
        <begin position="15"/>
        <end position="69"/>
    </location>
</feature>
<comment type="caution">
    <text evidence="2">The sequence shown here is derived from an EMBL/GenBank/DDBJ whole genome shotgun (WGS) entry which is preliminary data.</text>
</comment>
<name>A0A1B8P057_HALEL</name>
<reference evidence="2 3" key="1">
    <citation type="submission" date="2016-06" db="EMBL/GenBank/DDBJ databases">
        <title>Genome sequence of halotolerant plant growth promoting strain of Halomonas elongata HEK1 isolated from salterns of Rann of Kutch, Gujarat, India.</title>
        <authorList>
            <person name="Gaba S."/>
            <person name="Singh R.N."/>
            <person name="Abrol S."/>
            <person name="Kaushik R."/>
            <person name="Saxena A.K."/>
        </authorList>
    </citation>
    <scope>NUCLEOTIDE SEQUENCE [LARGE SCALE GENOMIC DNA]</scope>
    <source>
        <strain evidence="2 3">HEK1</strain>
    </source>
</reference>
<dbReference type="EMBL" id="MAJD01000002">
    <property type="protein sequence ID" value="OBX35645.1"/>
    <property type="molecule type" value="Genomic_DNA"/>
</dbReference>
<organism evidence="2 3">
    <name type="scientific">Halomonas elongata</name>
    <dbReference type="NCBI Taxonomy" id="2746"/>
    <lineage>
        <taxon>Bacteria</taxon>
        <taxon>Pseudomonadati</taxon>
        <taxon>Pseudomonadota</taxon>
        <taxon>Gammaproteobacteria</taxon>
        <taxon>Oceanospirillales</taxon>
        <taxon>Halomonadaceae</taxon>
        <taxon>Halomonas</taxon>
    </lineage>
</organism>
<evidence type="ECO:0000313" key="3">
    <source>
        <dbReference type="Proteomes" id="UP000092504"/>
    </source>
</evidence>
<proteinExistence type="predicted"/>
<accession>A0A1B8P057</accession>
<dbReference type="InterPro" id="IPR014819">
    <property type="entry name" value="PriCT_2"/>
</dbReference>
<dbReference type="GO" id="GO:0016817">
    <property type="term" value="F:hydrolase activity, acting on acid anhydrides"/>
    <property type="evidence" value="ECO:0007669"/>
    <property type="project" value="InterPro"/>
</dbReference>